<dbReference type="Pfam" id="PF22547">
    <property type="entry name" value="2H-SAK"/>
    <property type="match status" value="1"/>
</dbReference>
<accession>A0A077WQK7</accession>
<dbReference type="InterPro" id="IPR009097">
    <property type="entry name" value="Cyclic_Pdiesterase"/>
</dbReference>
<keyword evidence="1" id="KW-0732">Signal</keyword>
<gene>
    <name evidence="3" type="ORF">LRAMOSA10753</name>
</gene>
<feature type="domain" description="Swiss Army Knife 2H phosphoesterase" evidence="2">
    <location>
        <begin position="63"/>
        <end position="200"/>
    </location>
</feature>
<protein>
    <recommendedName>
        <fullName evidence="2">Swiss Army Knife 2H phosphoesterase domain-containing protein</fullName>
    </recommendedName>
</protein>
<dbReference type="SUPFAM" id="SSF55144">
    <property type="entry name" value="LigT-like"/>
    <property type="match status" value="1"/>
</dbReference>
<reference evidence="3" key="1">
    <citation type="journal article" date="2014" name="Genome Announc.">
        <title>De novo whole-genome sequence and genome annotation of Lichtheimia ramosa.</title>
        <authorList>
            <person name="Linde J."/>
            <person name="Schwartze V."/>
            <person name="Binder U."/>
            <person name="Lass-Florl C."/>
            <person name="Voigt K."/>
            <person name="Horn F."/>
        </authorList>
    </citation>
    <scope>NUCLEOTIDE SEQUENCE</scope>
    <source>
        <strain evidence="3">JMRC FSU:6197</strain>
    </source>
</reference>
<evidence type="ECO:0000259" key="2">
    <source>
        <dbReference type="Pfam" id="PF22547"/>
    </source>
</evidence>
<organism evidence="3">
    <name type="scientific">Lichtheimia ramosa</name>
    <dbReference type="NCBI Taxonomy" id="688394"/>
    <lineage>
        <taxon>Eukaryota</taxon>
        <taxon>Fungi</taxon>
        <taxon>Fungi incertae sedis</taxon>
        <taxon>Mucoromycota</taxon>
        <taxon>Mucoromycotina</taxon>
        <taxon>Mucoromycetes</taxon>
        <taxon>Mucorales</taxon>
        <taxon>Lichtheimiaceae</taxon>
        <taxon>Lichtheimia</taxon>
    </lineage>
</organism>
<name>A0A077WQK7_9FUNG</name>
<feature type="chain" id="PRO_5001726670" description="Swiss Army Knife 2H phosphoesterase domain-containing protein" evidence="1">
    <location>
        <begin position="24"/>
        <end position="220"/>
    </location>
</feature>
<dbReference type="OrthoDB" id="5545695at2759"/>
<dbReference type="EMBL" id="LK023331">
    <property type="protein sequence ID" value="CDS09393.1"/>
    <property type="molecule type" value="Genomic_DNA"/>
</dbReference>
<proteinExistence type="predicted"/>
<dbReference type="AlphaFoldDB" id="A0A077WQK7"/>
<evidence type="ECO:0000256" key="1">
    <source>
        <dbReference type="SAM" id="SignalP"/>
    </source>
</evidence>
<evidence type="ECO:0000313" key="3">
    <source>
        <dbReference type="EMBL" id="CDS09393.1"/>
    </source>
</evidence>
<sequence length="220" mass="24724">MVNLATLAFTCLCCILVFCDVHAAPNGKHYKQTPLGVPYQGSPVTLSRRIYHSSLVPFKENDGWLGMNLDYKYVEPIAKDLNSTEQPVFNRGDAHITVITPPEFNVLAKASVTLDEINNIALQHKIQSSRFHVICLGREDVKVNNEQYIVYQLIVDSHNLLNIRRAIFQLYASKGGNTALFNPDNYNPHITVAFTVNDLFEANGVSKGYNVCYSPIHFVH</sequence>
<feature type="signal peptide" evidence="1">
    <location>
        <begin position="1"/>
        <end position="23"/>
    </location>
</feature>
<dbReference type="InterPro" id="IPR054498">
    <property type="entry name" value="2H-SAK"/>
</dbReference>